<feature type="transmembrane region" description="Helical" evidence="5">
    <location>
        <begin position="470"/>
        <end position="491"/>
    </location>
</feature>
<feature type="domain" description="Ion transport" evidence="6">
    <location>
        <begin position="429"/>
        <end position="637"/>
    </location>
</feature>
<evidence type="ECO:0000256" key="5">
    <source>
        <dbReference type="SAM" id="Phobius"/>
    </source>
</evidence>
<dbReference type="EMBL" id="CAJOBF010004214">
    <property type="protein sequence ID" value="CAF4128845.1"/>
    <property type="molecule type" value="Genomic_DNA"/>
</dbReference>
<feature type="non-terminal residue" evidence="8">
    <location>
        <position position="1"/>
    </location>
</feature>
<dbReference type="InterPro" id="IPR050927">
    <property type="entry name" value="TRPM"/>
</dbReference>
<dbReference type="PANTHER" id="PTHR13800">
    <property type="entry name" value="TRANSIENT RECEPTOR POTENTIAL CATION CHANNEL, SUBFAMILY M, MEMBER 6"/>
    <property type="match status" value="1"/>
</dbReference>
<reference evidence="8" key="1">
    <citation type="submission" date="2021-02" db="EMBL/GenBank/DDBJ databases">
        <authorList>
            <person name="Nowell W R."/>
        </authorList>
    </citation>
    <scope>NUCLEOTIDE SEQUENCE</scope>
</reference>
<organism evidence="8 9">
    <name type="scientific">Rotaria magnacalcarata</name>
    <dbReference type="NCBI Taxonomy" id="392030"/>
    <lineage>
        <taxon>Eukaryota</taxon>
        <taxon>Metazoa</taxon>
        <taxon>Spiralia</taxon>
        <taxon>Gnathifera</taxon>
        <taxon>Rotifera</taxon>
        <taxon>Eurotatoria</taxon>
        <taxon>Bdelloidea</taxon>
        <taxon>Philodinida</taxon>
        <taxon>Philodinidae</taxon>
        <taxon>Rotaria</taxon>
    </lineage>
</organism>
<evidence type="ECO:0000259" key="6">
    <source>
        <dbReference type="Pfam" id="PF00520"/>
    </source>
</evidence>
<comment type="caution">
    <text evidence="8">The sequence shown here is derived from an EMBL/GenBank/DDBJ whole genome shotgun (WGS) entry which is preliminary data.</text>
</comment>
<dbReference type="PANTHER" id="PTHR13800:SF12">
    <property type="entry name" value="TRANSIENT RECEPTOR POTENTIAL CATION CHANNEL SUBFAMILY M MEMBER-LIKE 2"/>
    <property type="match status" value="1"/>
</dbReference>
<feature type="transmembrane region" description="Helical" evidence="5">
    <location>
        <begin position="354"/>
        <end position="373"/>
    </location>
</feature>
<dbReference type="GO" id="GO:0099604">
    <property type="term" value="F:ligand-gated calcium channel activity"/>
    <property type="evidence" value="ECO:0007669"/>
    <property type="project" value="TreeGrafter"/>
</dbReference>
<evidence type="ECO:0000256" key="3">
    <source>
        <dbReference type="ARBA" id="ARBA00022989"/>
    </source>
</evidence>
<dbReference type="GO" id="GO:0005886">
    <property type="term" value="C:plasma membrane"/>
    <property type="evidence" value="ECO:0007669"/>
    <property type="project" value="TreeGrafter"/>
</dbReference>
<evidence type="ECO:0000256" key="1">
    <source>
        <dbReference type="ARBA" id="ARBA00004141"/>
    </source>
</evidence>
<dbReference type="Pfam" id="PF00520">
    <property type="entry name" value="Ion_trans"/>
    <property type="match status" value="1"/>
</dbReference>
<comment type="subcellular location">
    <subcellularLocation>
        <location evidence="1">Membrane</location>
        <topology evidence="1">Multi-pass membrane protein</topology>
    </subcellularLocation>
</comment>
<dbReference type="InterPro" id="IPR005821">
    <property type="entry name" value="Ion_trans_dom"/>
</dbReference>
<protein>
    <recommendedName>
        <fullName evidence="10">Ion transport domain-containing protein</fullName>
    </recommendedName>
</protein>
<name>A0A819WQX7_9BILA</name>
<gene>
    <name evidence="8" type="ORF">UXM345_LOCUS23869</name>
</gene>
<evidence type="ECO:0000313" key="8">
    <source>
        <dbReference type="EMBL" id="CAF4128845.1"/>
    </source>
</evidence>
<evidence type="ECO:0000313" key="9">
    <source>
        <dbReference type="Proteomes" id="UP000663842"/>
    </source>
</evidence>
<evidence type="ECO:0000259" key="7">
    <source>
        <dbReference type="Pfam" id="PF25508"/>
    </source>
</evidence>
<keyword evidence="2 5" id="KW-0812">Transmembrane</keyword>
<evidence type="ECO:0000256" key="4">
    <source>
        <dbReference type="ARBA" id="ARBA00023136"/>
    </source>
</evidence>
<feature type="domain" description="TRPM-like" evidence="7">
    <location>
        <begin position="27"/>
        <end position="279"/>
    </location>
</feature>
<dbReference type="AlphaFoldDB" id="A0A819WQX7"/>
<keyword evidence="3 5" id="KW-1133">Transmembrane helix</keyword>
<dbReference type="Proteomes" id="UP000663842">
    <property type="component" value="Unassembled WGS sequence"/>
</dbReference>
<proteinExistence type="predicted"/>
<dbReference type="Pfam" id="PF25508">
    <property type="entry name" value="TRPM2"/>
    <property type="match status" value="1"/>
</dbReference>
<accession>A0A819WQX7</accession>
<sequence>KTYNSRKYEQFRLALEWKRPDIVKKFIMTDDEDWKNPMLIDLFEKALNRKETDFVKLFLDHDFPLTNLYRDQKKLFSLYETSMEKRYSIKVQNDGPLFTIYKYIIQPLIGDIFDTDVALNTEKQSANTRLNTPVPSSCCVPCGRNEQRENEASPEVIEIPPVEGYSEFHMDVDKELFLWSVITDRHELNLLFWARCKNKICAALVAALVYRKYAHKTSDNSYCQKADDFEGLAVEILDRFHQSHAYICTKAIIRQIPAYGNVTWLDLAIKADAKQFISHRAVQNVLNNIWYGYIDHGQSRESDDVTSGLIDDVTIGELRSQGFKPVGYFEKTMTRVKKYCGDMVKFVSAPYIKYLYSLYCHVAFLLLFTYLLLCDFFPLYDIPFDSCGILHGLENVADLKNVTKTESNHNNETNIKTAAPYGLQKHGQPSIEEYILFVWVSTLLGEEFRQLLTQESPSIYKKLTTYLSAFWNKLDVLAILLFYVGFTLRFLPSGECFCAARIALSVDLTLWFIRSLDIFAAIRRLGPKLVMIGEMVNDLKSFMLMLTVFILGFGVCFHSLIYGTKVLSWHIPRDIINLAYWQMFGELNSLELFEKNYHANGYALFVLLVVYMTIVSVLLVNLLIAMLSYIFDRLHTNTDQIWKFQRYELICEYLSRPSLPPPLILLSLVWRLVLYTLLRCCRSHHLQEIYDQQTRQNTYKLKYNENCASVIEKAEDTYADDYFNHSKLSEQLSGEHEIDEEPINSPQEVVLKKIQILESQVRVIHEQVKATRDEQNQMLNYLDCIMGAIKTIGGAYIRMPKQRHLGADDSTPVSNPSSLQLHTTTATFDSTISSQPPLLFQLYSKSVYETF</sequence>
<evidence type="ECO:0000256" key="2">
    <source>
        <dbReference type="ARBA" id="ARBA00022692"/>
    </source>
</evidence>
<feature type="transmembrane region" description="Helical" evidence="5">
    <location>
        <begin position="542"/>
        <end position="563"/>
    </location>
</feature>
<evidence type="ECO:0008006" key="10">
    <source>
        <dbReference type="Google" id="ProtNLM"/>
    </source>
</evidence>
<keyword evidence="4 5" id="KW-0472">Membrane</keyword>
<feature type="transmembrane region" description="Helical" evidence="5">
    <location>
        <begin position="602"/>
        <end position="631"/>
    </location>
</feature>
<dbReference type="InterPro" id="IPR057366">
    <property type="entry name" value="TRPM-like"/>
</dbReference>